<protein>
    <submittedName>
        <fullName evidence="2">Uncharacterized protein</fullName>
    </submittedName>
</protein>
<sequence length="73" mass="8033">MAKKASVIGSESTKPPTQMTAESAIASLLRNSIKVTPNDHTIHLKQARPPGLKLWSVIEHLVKNHGYKYVWGA</sequence>
<evidence type="ECO:0000313" key="2">
    <source>
        <dbReference type="EMBL" id="QJA69581.1"/>
    </source>
</evidence>
<dbReference type="EMBL" id="MT141718">
    <property type="protein sequence ID" value="QJA69581.1"/>
    <property type="molecule type" value="Genomic_DNA"/>
</dbReference>
<name>A0A6M3JKL0_9ZZZZ</name>
<accession>A0A6M3JKL0</accession>
<gene>
    <name evidence="2" type="ORF">MM415A04480_0005</name>
    <name evidence="1" type="ORF">MM415B01497_0018</name>
</gene>
<dbReference type="AlphaFoldDB" id="A0A6M3JKL0"/>
<proteinExistence type="predicted"/>
<organism evidence="2">
    <name type="scientific">viral metagenome</name>
    <dbReference type="NCBI Taxonomy" id="1070528"/>
    <lineage>
        <taxon>unclassified sequences</taxon>
        <taxon>metagenomes</taxon>
        <taxon>organismal metagenomes</taxon>
    </lineage>
</organism>
<reference evidence="2" key="1">
    <citation type="submission" date="2020-03" db="EMBL/GenBank/DDBJ databases">
        <title>The deep terrestrial virosphere.</title>
        <authorList>
            <person name="Holmfeldt K."/>
            <person name="Nilsson E."/>
            <person name="Simone D."/>
            <person name="Lopez-Fernandez M."/>
            <person name="Wu X."/>
            <person name="de Brujin I."/>
            <person name="Lundin D."/>
            <person name="Andersson A."/>
            <person name="Bertilsson S."/>
            <person name="Dopson M."/>
        </authorList>
    </citation>
    <scope>NUCLEOTIDE SEQUENCE</scope>
    <source>
        <strain evidence="2">MM415A04480</strain>
        <strain evidence="1">MM415B01497</strain>
    </source>
</reference>
<dbReference type="EMBL" id="MT141310">
    <property type="protein sequence ID" value="QJA58148.1"/>
    <property type="molecule type" value="Genomic_DNA"/>
</dbReference>
<evidence type="ECO:0000313" key="1">
    <source>
        <dbReference type="EMBL" id="QJA58148.1"/>
    </source>
</evidence>